<dbReference type="HOGENOM" id="CLU_741029_0_0_2"/>
<evidence type="ECO:0000313" key="2">
    <source>
        <dbReference type="Proteomes" id="UP000034723"/>
    </source>
</evidence>
<dbReference type="EMBL" id="CP011267">
    <property type="protein sequence ID" value="AKG90806.1"/>
    <property type="molecule type" value="Genomic_DNA"/>
</dbReference>
<dbReference type="GO" id="GO:0004497">
    <property type="term" value="F:monooxygenase activity"/>
    <property type="evidence" value="ECO:0007669"/>
    <property type="project" value="InterPro"/>
</dbReference>
<dbReference type="Pfam" id="PF04820">
    <property type="entry name" value="Trp_halogenase"/>
    <property type="match status" value="1"/>
</dbReference>
<reference evidence="1 2" key="1">
    <citation type="submission" date="2015-04" db="EMBL/GenBank/DDBJ databases">
        <title>The complete genome sequence of the hyperthermophilic, obligate iron-reducing archaeon Geoglobus ahangari strain 234T.</title>
        <authorList>
            <person name="Manzella M.P."/>
            <person name="Holmes D.E."/>
            <person name="Rocheleau J.M."/>
            <person name="Chung A."/>
            <person name="Reguera G."/>
            <person name="Kashefi K."/>
        </authorList>
    </citation>
    <scope>NUCLEOTIDE SEQUENCE [LARGE SCALE GENOMIC DNA]</scope>
    <source>
        <strain evidence="1 2">234</strain>
    </source>
</reference>
<keyword evidence="2" id="KW-1185">Reference proteome</keyword>
<gene>
    <name evidence="1" type="ORF">GAH_01921</name>
</gene>
<sequence>MYDVVIVGAGYAGSSLSGQLEKLKDVLVIDERGVGEKSTSISSFLKILDDEVVLNEYDEYTIMTVDGESYTYEFDEPVLGLVDYKKLCERAVSHDVHSARVEEYGDGYVRLSDGEVIRAKVVVDCTGVYGQKLRARFGLPSPPFRVSLSFAEIKNGGSGIRSNSLYLIVGHANLGGWIYPVDNTKSEFGFAQGSRKGEAEFPELRQVAETMGFRMHKDTTIKRSEYAFGFVKQVVRGSVVLFGDSCGLVHPTYIMGIHYIHRFAPILAEHVAGYLRGEKTSLEKYQRLWREALKRAADNIARGYAIWDLPVDEQIKVTKVQIRAGIKPESILDHMWAFDEKFQVFAKNPPKLWDFPLRLYLNYIRYRLSFMFR</sequence>
<dbReference type="PANTHER" id="PTHR42685:SF21">
    <property type="entry name" value="DEHYDROGENASE (FLAVOPROTEIN)-LIKE PROTEIN"/>
    <property type="match status" value="1"/>
</dbReference>
<dbReference type="KEGG" id="gah:GAH_01921"/>
<dbReference type="STRING" id="113653.GAH_01921"/>
<dbReference type="GeneID" id="24804486"/>
<organism evidence="1 2">
    <name type="scientific">Geoglobus ahangari</name>
    <dbReference type="NCBI Taxonomy" id="113653"/>
    <lineage>
        <taxon>Archaea</taxon>
        <taxon>Methanobacteriati</taxon>
        <taxon>Methanobacteriota</taxon>
        <taxon>Archaeoglobi</taxon>
        <taxon>Archaeoglobales</taxon>
        <taxon>Archaeoglobaceae</taxon>
        <taxon>Geoglobus</taxon>
    </lineage>
</organism>
<dbReference type="InParanoid" id="A0A0F7DBB6"/>
<protein>
    <submittedName>
        <fullName evidence="1">Dehydrogenases (flavoproteins)</fullName>
    </submittedName>
</protein>
<dbReference type="OrthoDB" id="46008at2157"/>
<name>A0A0F7DBB6_9EURY</name>
<dbReference type="Gene3D" id="3.50.50.60">
    <property type="entry name" value="FAD/NAD(P)-binding domain"/>
    <property type="match status" value="1"/>
</dbReference>
<evidence type="ECO:0000313" key="1">
    <source>
        <dbReference type="EMBL" id="AKG90806.1"/>
    </source>
</evidence>
<dbReference type="InterPro" id="IPR050407">
    <property type="entry name" value="Geranylgeranyl_reductase"/>
</dbReference>
<dbReference type="SUPFAM" id="SSF51905">
    <property type="entry name" value="FAD/NAD(P)-binding domain"/>
    <property type="match status" value="1"/>
</dbReference>
<dbReference type="RefSeq" id="WP_048096378.1">
    <property type="nucleotide sequence ID" value="NZ_CP011267.1"/>
</dbReference>
<dbReference type="InterPro" id="IPR006905">
    <property type="entry name" value="Flavin_halogenase"/>
</dbReference>
<proteinExistence type="predicted"/>
<dbReference type="InterPro" id="IPR036188">
    <property type="entry name" value="FAD/NAD-bd_sf"/>
</dbReference>
<dbReference type="AlphaFoldDB" id="A0A0F7DBB6"/>
<accession>A0A0F7DBB6</accession>
<dbReference type="Proteomes" id="UP000034723">
    <property type="component" value="Chromosome"/>
</dbReference>
<dbReference type="PANTHER" id="PTHR42685">
    <property type="entry name" value="GERANYLGERANYL DIPHOSPHATE REDUCTASE"/>
    <property type="match status" value="1"/>
</dbReference>